<dbReference type="SUPFAM" id="SSF52206">
    <property type="entry name" value="Hypothetical protein MTH538"/>
    <property type="match status" value="1"/>
</dbReference>
<name>A0A7L4ZSZ9_9BACT</name>
<organism evidence="2 3">
    <name type="scientific">Hymenobacter busanensis</name>
    <dbReference type="NCBI Taxonomy" id="2607656"/>
    <lineage>
        <taxon>Bacteria</taxon>
        <taxon>Pseudomonadati</taxon>
        <taxon>Bacteroidota</taxon>
        <taxon>Cytophagia</taxon>
        <taxon>Cytophagales</taxon>
        <taxon>Hymenobacteraceae</taxon>
        <taxon>Hymenobacter</taxon>
    </lineage>
</organism>
<dbReference type="AlphaFoldDB" id="A0A7L4ZSZ9"/>
<evidence type="ECO:0000313" key="3">
    <source>
        <dbReference type="Proteomes" id="UP000326380"/>
    </source>
</evidence>
<dbReference type="RefSeq" id="WP_151080468.1">
    <property type="nucleotide sequence ID" value="NZ_CP047647.1"/>
</dbReference>
<reference evidence="2 3" key="1">
    <citation type="submission" date="2019-09" db="EMBL/GenBank/DDBJ databases">
        <title>Genome sequence of Hymenobacter sp. M3.</title>
        <authorList>
            <person name="Srinivasan S."/>
        </authorList>
    </citation>
    <scope>NUCLEOTIDE SEQUENCE [LARGE SCALE GENOMIC DNA]</scope>
    <source>
        <strain evidence="2 3">M3</strain>
    </source>
</reference>
<protein>
    <recommendedName>
        <fullName evidence="1">Thoeris protein ThsB TIR-like domain-containing protein</fullName>
    </recommendedName>
</protein>
<sequence>MARRVFFSFHYKRDAIRVSQIRECNTISNHFEQTPFLSGADWETIERQGDRAIQNWIDTNMNGCGVVVVLAGYETASRRWVKYELEKAHRDGRGILCINLAGMRNMQSQVDPPGTSPLATSFDSVGRSLASLGKYRTYSWEGDLGRLNIDKWIEAAAKDAGR</sequence>
<dbReference type="Pfam" id="PF08937">
    <property type="entry name" value="ThsB_TIR"/>
    <property type="match status" value="1"/>
</dbReference>
<dbReference type="EMBL" id="VTWU01000007">
    <property type="protein sequence ID" value="KAA9327238.1"/>
    <property type="molecule type" value="Genomic_DNA"/>
</dbReference>
<evidence type="ECO:0000259" key="1">
    <source>
        <dbReference type="Pfam" id="PF08937"/>
    </source>
</evidence>
<dbReference type="Proteomes" id="UP000326380">
    <property type="component" value="Unassembled WGS sequence"/>
</dbReference>
<feature type="domain" description="Thoeris protein ThsB TIR-like" evidence="1">
    <location>
        <begin position="6"/>
        <end position="102"/>
    </location>
</feature>
<proteinExistence type="predicted"/>
<accession>A0A7L4ZSZ9</accession>
<keyword evidence="3" id="KW-1185">Reference proteome</keyword>
<comment type="caution">
    <text evidence="2">The sequence shown here is derived from an EMBL/GenBank/DDBJ whole genome shotgun (WGS) entry which is preliminary data.</text>
</comment>
<evidence type="ECO:0000313" key="2">
    <source>
        <dbReference type="EMBL" id="KAA9327238.1"/>
    </source>
</evidence>
<dbReference type="InterPro" id="IPR036490">
    <property type="entry name" value="ThsB_TIR-like_sf"/>
</dbReference>
<gene>
    <name evidence="2" type="ORF">F0P96_18570</name>
</gene>
<dbReference type="Gene3D" id="3.40.50.9200">
    <property type="entry name" value="Hypothetical protein MTH538"/>
    <property type="match status" value="1"/>
</dbReference>
<dbReference type="InterPro" id="IPR015032">
    <property type="entry name" value="ThsB__TIR-like_domain"/>
</dbReference>